<evidence type="ECO:0000256" key="2">
    <source>
        <dbReference type="ARBA" id="ARBA00022722"/>
    </source>
</evidence>
<keyword evidence="10" id="KW-1185">Reference proteome</keyword>
<comment type="function">
    <text evidence="5">Bidirectionally degrades single-stranded DNA into large acid-insoluble oligonucleotides, which are then degraded further into small acid-soluble oligonucleotides.</text>
</comment>
<evidence type="ECO:0000256" key="4">
    <source>
        <dbReference type="ARBA" id="ARBA00022839"/>
    </source>
</evidence>
<evidence type="ECO:0000259" key="8">
    <source>
        <dbReference type="Pfam" id="PF13742"/>
    </source>
</evidence>
<dbReference type="NCBIfam" id="TIGR00237">
    <property type="entry name" value="xseA"/>
    <property type="match status" value="1"/>
</dbReference>
<dbReference type="EC" id="3.1.11.6" evidence="5"/>
<keyword evidence="1 5" id="KW-0963">Cytoplasm</keyword>
<dbReference type="CDD" id="cd04489">
    <property type="entry name" value="ExoVII_LU_OBF"/>
    <property type="match status" value="1"/>
</dbReference>
<dbReference type="GO" id="GO:0008855">
    <property type="term" value="F:exodeoxyribonuclease VII activity"/>
    <property type="evidence" value="ECO:0007669"/>
    <property type="project" value="UniProtKB-EC"/>
</dbReference>
<dbReference type="Pfam" id="PF13742">
    <property type="entry name" value="tRNA_anti_2"/>
    <property type="match status" value="1"/>
</dbReference>
<dbReference type="Pfam" id="PF02601">
    <property type="entry name" value="Exonuc_VII_L"/>
    <property type="match status" value="1"/>
</dbReference>
<reference evidence="10" key="1">
    <citation type="journal article" date="2019" name="Int. J. Syst. Evol. Microbiol.">
        <title>The Global Catalogue of Microorganisms (GCM) 10K type strain sequencing project: providing services to taxonomists for standard genome sequencing and annotation.</title>
        <authorList>
            <consortium name="The Broad Institute Genomics Platform"/>
            <consortium name="The Broad Institute Genome Sequencing Center for Infectious Disease"/>
            <person name="Wu L."/>
            <person name="Ma J."/>
        </authorList>
    </citation>
    <scope>NUCLEOTIDE SEQUENCE [LARGE SCALE GENOMIC DNA]</scope>
    <source>
        <strain evidence="10">CAIM 431</strain>
    </source>
</reference>
<dbReference type="RefSeq" id="WP_343874288.1">
    <property type="nucleotide sequence ID" value="NZ_BAAAIX010000026.1"/>
</dbReference>
<accession>A0ABW4RXL2</accession>
<comment type="similarity">
    <text evidence="5 6">Belongs to the XseA family.</text>
</comment>
<keyword evidence="4 5" id="KW-0269">Exonuclease</keyword>
<dbReference type="PANTHER" id="PTHR30008">
    <property type="entry name" value="EXODEOXYRIBONUCLEASE 7 LARGE SUBUNIT"/>
    <property type="match status" value="1"/>
</dbReference>
<feature type="domain" description="Exonuclease VII large subunit C-terminal" evidence="7">
    <location>
        <begin position="128"/>
        <end position="343"/>
    </location>
</feature>
<gene>
    <name evidence="5 9" type="primary">xseA</name>
    <name evidence="9" type="ORF">ACFSCS_12730</name>
</gene>
<comment type="subunit">
    <text evidence="5">Heterooligomer composed of large and small subunits.</text>
</comment>
<comment type="caution">
    <text evidence="9">The sequence shown here is derived from an EMBL/GenBank/DDBJ whole genome shotgun (WGS) entry which is preliminary data.</text>
</comment>
<name>A0ABW4RXL2_9ACTN</name>
<dbReference type="InterPro" id="IPR003753">
    <property type="entry name" value="Exonuc_VII_L"/>
</dbReference>
<organism evidence="9 10">
    <name type="scientific">Luteococcus peritonei</name>
    <dbReference type="NCBI Taxonomy" id="88874"/>
    <lineage>
        <taxon>Bacteria</taxon>
        <taxon>Bacillati</taxon>
        <taxon>Actinomycetota</taxon>
        <taxon>Actinomycetes</taxon>
        <taxon>Propionibacteriales</taxon>
        <taxon>Propionibacteriaceae</taxon>
        <taxon>Luteococcus</taxon>
    </lineage>
</organism>
<comment type="subcellular location">
    <subcellularLocation>
        <location evidence="5 6">Cytoplasm</location>
    </subcellularLocation>
</comment>
<dbReference type="PANTHER" id="PTHR30008:SF0">
    <property type="entry name" value="EXODEOXYRIBONUCLEASE 7 LARGE SUBUNIT"/>
    <property type="match status" value="1"/>
</dbReference>
<evidence type="ECO:0000313" key="9">
    <source>
        <dbReference type="EMBL" id="MFD1891037.1"/>
    </source>
</evidence>
<evidence type="ECO:0000313" key="10">
    <source>
        <dbReference type="Proteomes" id="UP001597326"/>
    </source>
</evidence>
<keyword evidence="3 5" id="KW-0378">Hydrolase</keyword>
<evidence type="ECO:0000256" key="5">
    <source>
        <dbReference type="HAMAP-Rule" id="MF_00378"/>
    </source>
</evidence>
<keyword evidence="2 5" id="KW-0540">Nuclease</keyword>
<feature type="domain" description="OB-fold nucleic acid binding" evidence="8">
    <location>
        <begin position="26"/>
        <end position="105"/>
    </location>
</feature>
<evidence type="ECO:0000256" key="3">
    <source>
        <dbReference type="ARBA" id="ARBA00022801"/>
    </source>
</evidence>
<dbReference type="EMBL" id="JBHUFZ010000028">
    <property type="protein sequence ID" value="MFD1891037.1"/>
    <property type="molecule type" value="Genomic_DNA"/>
</dbReference>
<dbReference type="Proteomes" id="UP001597326">
    <property type="component" value="Unassembled WGS sequence"/>
</dbReference>
<protein>
    <recommendedName>
        <fullName evidence="5">Exodeoxyribonuclease 7 large subunit</fullName>
        <ecNumber evidence="5">3.1.11.6</ecNumber>
    </recommendedName>
    <alternativeName>
        <fullName evidence="5">Exodeoxyribonuclease VII large subunit</fullName>
        <shortName evidence="5">Exonuclease VII large subunit</shortName>
    </alternativeName>
</protein>
<evidence type="ECO:0000256" key="6">
    <source>
        <dbReference type="RuleBase" id="RU004355"/>
    </source>
</evidence>
<evidence type="ECO:0000256" key="1">
    <source>
        <dbReference type="ARBA" id="ARBA00022490"/>
    </source>
</evidence>
<dbReference type="InterPro" id="IPR025824">
    <property type="entry name" value="OB-fold_nuc-bd_dom"/>
</dbReference>
<proteinExistence type="inferred from homology"/>
<evidence type="ECO:0000259" key="7">
    <source>
        <dbReference type="Pfam" id="PF02601"/>
    </source>
</evidence>
<comment type="catalytic activity">
    <reaction evidence="5 6">
        <text>Exonucleolytic cleavage in either 5'- to 3'- or 3'- to 5'-direction to yield nucleoside 5'-phosphates.</text>
        <dbReference type="EC" id="3.1.11.6"/>
    </reaction>
</comment>
<dbReference type="HAMAP" id="MF_00378">
    <property type="entry name" value="Exonuc_7_L"/>
    <property type="match status" value="1"/>
</dbReference>
<dbReference type="InterPro" id="IPR020579">
    <property type="entry name" value="Exonuc_VII_lsu_C"/>
</dbReference>
<sequence length="421" mass="45836">MAMESSPEQPQPLGRVVMAVKGWVERCGAVWVEAQVIQINRRAGSSTVFMVMRDPLAQTSASVSCSTAVLDAAGPLTEGATVTAWVKPTVWSKNGSLSFECREIRASGEGRLLAELEKRKRLLQAEGLFDPARKKRLPFLPRTIGLVTGADSAAERDVLTNIALRWPAARVEVRHALVQGPNAAAEVMQRLAELDQQPEVEVIILARGGGSLEDLLPFSDEGLVRAVAACRTPVVSAIGHEPDMPIVDLAADLRASTPTDAAKRVVPDAREESQRVSQALERIRGAVAQRVANEQRHLDQLRSRPVLVDPAASFGSHYDRLETLRMRLEHATERLLSREMTAVQHDLSRVRAMSPKATLERGYAILVDGEGDSVSSIHDVDLDDDVMAYLADGKLTLGVRGIEDPTGQASASMDDYDFEED</sequence>